<proteinExistence type="predicted"/>
<feature type="transmembrane region" description="Helical" evidence="1">
    <location>
        <begin position="407"/>
        <end position="424"/>
    </location>
</feature>
<feature type="transmembrane region" description="Helical" evidence="1">
    <location>
        <begin position="294"/>
        <end position="318"/>
    </location>
</feature>
<feature type="transmembrane region" description="Helical" evidence="1">
    <location>
        <begin position="330"/>
        <end position="348"/>
    </location>
</feature>
<dbReference type="OrthoDB" id="2971708at2"/>
<dbReference type="EMBL" id="JYBP01000003">
    <property type="protein sequence ID" value="KJE27718.1"/>
    <property type="molecule type" value="Genomic_DNA"/>
</dbReference>
<feature type="transmembrane region" description="Helical" evidence="1">
    <location>
        <begin position="354"/>
        <end position="372"/>
    </location>
</feature>
<feature type="transmembrane region" description="Helical" evidence="1">
    <location>
        <begin position="141"/>
        <end position="164"/>
    </location>
</feature>
<dbReference type="RefSeq" id="WP_044730969.1">
    <property type="nucleotide sequence ID" value="NZ_JYBP01000003.1"/>
</dbReference>
<accession>A0A0D8BU63</accession>
<keyword evidence="1" id="KW-0812">Transmembrane</keyword>
<name>A0A0D8BU63_GEOKU</name>
<organism evidence="2 3">
    <name type="scientific">Geobacillus kaustophilus</name>
    <dbReference type="NCBI Taxonomy" id="1462"/>
    <lineage>
        <taxon>Bacteria</taxon>
        <taxon>Bacillati</taxon>
        <taxon>Bacillota</taxon>
        <taxon>Bacilli</taxon>
        <taxon>Bacillales</taxon>
        <taxon>Anoxybacillaceae</taxon>
        <taxon>Geobacillus</taxon>
        <taxon>Geobacillus thermoleovorans group</taxon>
    </lineage>
</organism>
<evidence type="ECO:0000313" key="2">
    <source>
        <dbReference type="EMBL" id="KJE27718.1"/>
    </source>
</evidence>
<keyword evidence="1" id="KW-1133">Transmembrane helix</keyword>
<feature type="transmembrane region" description="Helical" evidence="1">
    <location>
        <begin position="379"/>
        <end position="395"/>
    </location>
</feature>
<comment type="caution">
    <text evidence="2">The sequence shown here is derived from an EMBL/GenBank/DDBJ whole genome shotgun (WGS) entry which is preliminary data.</text>
</comment>
<evidence type="ECO:0000256" key="1">
    <source>
        <dbReference type="SAM" id="Phobius"/>
    </source>
</evidence>
<gene>
    <name evidence="2" type="ORF">LG52_729</name>
</gene>
<feature type="transmembrane region" description="Helical" evidence="1">
    <location>
        <begin position="50"/>
        <end position="81"/>
    </location>
</feature>
<dbReference type="PATRIC" id="fig|1462.6.peg.879"/>
<feature type="transmembrane region" description="Helical" evidence="1">
    <location>
        <begin position="171"/>
        <end position="190"/>
    </location>
</feature>
<feature type="transmembrane region" description="Helical" evidence="1">
    <location>
        <begin position="252"/>
        <end position="274"/>
    </location>
</feature>
<feature type="transmembrane region" description="Helical" evidence="1">
    <location>
        <begin position="210"/>
        <end position="232"/>
    </location>
</feature>
<dbReference type="Proteomes" id="UP000032522">
    <property type="component" value="Unassembled WGS sequence"/>
</dbReference>
<evidence type="ECO:0000313" key="3">
    <source>
        <dbReference type="Proteomes" id="UP000032522"/>
    </source>
</evidence>
<feature type="transmembrane region" description="Helical" evidence="1">
    <location>
        <begin position="114"/>
        <end position="135"/>
    </location>
</feature>
<keyword evidence="1" id="KW-0472">Membrane</keyword>
<reference evidence="2 3" key="1">
    <citation type="submission" date="2015-01" db="EMBL/GenBank/DDBJ databases">
        <authorList>
            <person name="Filippidou S."/>
            <person name="Jeanneret N."/>
            <person name="Russel-Delif L."/>
            <person name="Junier T."/>
            <person name="Wunderlin T."/>
            <person name="Molina V."/>
            <person name="Johnson S.L."/>
            <person name="Davenport K.W."/>
            <person name="Chain P.S."/>
            <person name="Dorador C."/>
            <person name="Junier P."/>
        </authorList>
    </citation>
    <scope>NUCLEOTIDE SEQUENCE [LARGE SCALE GENOMIC DNA]</scope>
    <source>
        <strain evidence="2 3">Et7/4</strain>
    </source>
</reference>
<protein>
    <submittedName>
        <fullName evidence="2">Putative membrane protein</fullName>
    </submittedName>
</protein>
<sequence>MDWYMLLFMACVLLLAAVPHIGRCSFVGAEALGLSKGVNALLMRFASGELLLFGCYAFIHGGVAAGVATAMAVWAAIFVVWRSAAAVRYRSLTEDGDRWPDCCFTARALFFFRFFVRLLSIGRLLTVVVLCAYLLQQLFRFSPYFLFIWLVYVYVFTVLAGWLGMRKIGTVLLYIVYIVMGMVPFAYYLTGGVARQYEMIVRTVPAFLDVNMASLFVLFWVVLTAAAGQWLADEYVWDIASILKKERVMLTFSMTAFCLAPLPLAVAALCVPYAAAASTAAILKRWLLHSSVLIAWPLTIALLAALSLSLSLSLHSVVQIFWRRWSRHLSWTYVISFLLVLALFFIAPLLPMRMVIFLTALLTSSCFGLAALRTGEKPMGVIGMIGWACLFAIAWRWGMRHNELEAIAWNGIGSFLFTQIYRLIQKIKK</sequence>
<dbReference type="AlphaFoldDB" id="A0A0D8BU63"/>